<evidence type="ECO:0000313" key="1">
    <source>
        <dbReference type="EMBL" id="ADX67385.1"/>
    </source>
</evidence>
<reference evidence="2" key="2">
    <citation type="journal article" date="2011" name="Stand. Genomic Sci.">
        <title>Complete genome sequence of Weeksella virosa type strain (9751T).</title>
        <authorList>
            <person name="Lang E."/>
            <person name="Teshima H."/>
            <person name="Lucas S."/>
            <person name="Lapidus A."/>
            <person name="Hammon N."/>
            <person name="Deshpande S."/>
            <person name="Nolan M."/>
            <person name="Cheng J."/>
            <person name="Pitluck S."/>
            <person name="Liolios K."/>
            <person name="Pagani I."/>
            <person name="Mikhailova N."/>
            <person name="Ivanova N."/>
            <person name="Mavromatis K."/>
            <person name="Pati A."/>
            <person name="Tapia R."/>
            <person name="Han C."/>
            <person name="Goodwin L."/>
            <person name="Chen A."/>
            <person name="Palaniappan K."/>
            <person name="Land M."/>
            <person name="Hauser L."/>
            <person name="Chang Y."/>
            <person name="Jeffries C."/>
            <person name="Brambilla E."/>
            <person name="Kopitz M."/>
            <person name="Rohde M."/>
            <person name="Goker M."/>
            <person name="Tindall B."/>
            <person name="Detter J."/>
            <person name="Woyke T."/>
            <person name="Bristow J."/>
            <person name="Eisen J."/>
            <person name="Markowitz V."/>
            <person name="Hugenholtz P."/>
            <person name="Klenk H."/>
            <person name="Kyrpides N."/>
        </authorList>
    </citation>
    <scope>NUCLEOTIDE SEQUENCE [LARGE SCALE GENOMIC DNA]</scope>
    <source>
        <strain evidence="2">ATCC 43766 / DSM 16922 / JCM 21250 / NBRC 16016 / NCTC 11634 / CL345/78</strain>
    </source>
</reference>
<dbReference type="eggNOG" id="COG1555">
    <property type="taxonomic scope" value="Bacteria"/>
</dbReference>
<dbReference type="AlphaFoldDB" id="F0P038"/>
<sequence>MKSSLLPFLLLTKTQKTGLIVFCIILLIGEGIMVFGSSKENLVFEEIQQSELKQILLSAEAKATLSSSPYKNRFSKSKIDTVITAFDPNDLTQTDWHKYGFTPKQAEVIMKYKAMLGGKFESKEQIRKCYVINDEAYAMLSPYILLPEKSKSDLRLGKQQTRRNIVYSRFNPNDYSENDWMKIGFSKKQAETILKYKRIVGNEFTSLEQLSKCYVISDEKFQEMKPYIDLPEKSPVYRTSKTLNNTSVKESSAATITNEQKQTIELEKFDPNKLDKEGWMKIGFTERQANTIIKYRYSLGGRFPDAATLQKCYVISDAKFKEMEPYLEFSE</sequence>
<dbReference type="SUPFAM" id="SSF47781">
    <property type="entry name" value="RuvA domain 2-like"/>
    <property type="match status" value="3"/>
</dbReference>
<dbReference type="OrthoDB" id="981124at2"/>
<evidence type="ECO:0000313" key="2">
    <source>
        <dbReference type="Proteomes" id="UP000008641"/>
    </source>
</evidence>
<dbReference type="RefSeq" id="WP_013597776.1">
    <property type="nucleotide sequence ID" value="NC_015144.1"/>
</dbReference>
<dbReference type="KEGG" id="wvi:Weevi_0670"/>
<dbReference type="EMBL" id="CP002455">
    <property type="protein sequence ID" value="ADX67385.1"/>
    <property type="molecule type" value="Genomic_DNA"/>
</dbReference>
<dbReference type="Proteomes" id="UP000008641">
    <property type="component" value="Chromosome"/>
</dbReference>
<organism evidence="1 2">
    <name type="scientific">Weeksella virosa (strain ATCC 43766 / DSM 16922 / JCM 21250 / CCUG 30538 / CDC 9751 / IAM 14551 / NBRC 16016 / NCTC 11634 / CL345/78)</name>
    <dbReference type="NCBI Taxonomy" id="865938"/>
    <lineage>
        <taxon>Bacteria</taxon>
        <taxon>Pseudomonadati</taxon>
        <taxon>Bacteroidota</taxon>
        <taxon>Flavobacteriia</taxon>
        <taxon>Flavobacteriales</taxon>
        <taxon>Weeksellaceae</taxon>
        <taxon>Weeksella</taxon>
    </lineage>
</organism>
<proteinExistence type="predicted"/>
<name>F0P038_WEEVC</name>
<dbReference type="InterPro" id="IPR010994">
    <property type="entry name" value="RuvA_2-like"/>
</dbReference>
<protein>
    <submittedName>
        <fullName evidence="1">Uncharacterized protein</fullName>
    </submittedName>
</protein>
<reference evidence="1 2" key="1">
    <citation type="journal article" date="2011" name="Stand. Genomic Sci.">
        <title>Complete genome sequence of Weeksella virosa type strain (9751).</title>
        <authorList>
            <person name="Lang E."/>
            <person name="Teshima H."/>
            <person name="Lucas S."/>
            <person name="Lapidus A."/>
            <person name="Hammon N."/>
            <person name="Deshpande S."/>
            <person name="Nolan M."/>
            <person name="Cheng J.F."/>
            <person name="Pitluck S."/>
            <person name="Liolios K."/>
            <person name="Pagani I."/>
            <person name="Mikhailova N."/>
            <person name="Ivanova N."/>
            <person name="Mavromatis K."/>
            <person name="Pati A."/>
            <person name="Tapia R."/>
            <person name="Han C."/>
            <person name="Goodwin L."/>
            <person name="Chen A."/>
            <person name="Palaniappan K."/>
            <person name="Land M."/>
            <person name="Hauser L."/>
            <person name="Chang Y.J."/>
            <person name="Jeffries C.D."/>
            <person name="Brambilla E.M."/>
            <person name="Kopitz M."/>
            <person name="Rohde M."/>
            <person name="Goker M."/>
            <person name="Tindall B.J."/>
            <person name="Detter J.C."/>
            <person name="Woyke T."/>
            <person name="Bristow J."/>
            <person name="Eisen J.A."/>
            <person name="Markowitz V."/>
            <person name="Hugenholtz P."/>
            <person name="Klenk H.P."/>
            <person name="Kyrpides N.C."/>
        </authorList>
    </citation>
    <scope>NUCLEOTIDE SEQUENCE [LARGE SCALE GENOMIC DNA]</scope>
    <source>
        <strain evidence="2">ATCC 43766 / DSM 16922 / JCM 21250 / NBRC 16016 / NCTC 11634 / CL345/78</strain>
    </source>
</reference>
<accession>F0P038</accession>
<dbReference type="HOGENOM" id="CLU_077104_0_1_10"/>
<gene>
    <name evidence="1" type="ordered locus">Weevi_0670</name>
</gene>
<dbReference type="STRING" id="865938.Weevi_0670"/>
<keyword evidence="2" id="KW-1185">Reference proteome</keyword>